<feature type="domain" description="HTH IS21-type" evidence="5">
    <location>
        <begin position="3"/>
        <end position="65"/>
    </location>
</feature>
<dbReference type="PROSITE" id="PS50531">
    <property type="entry name" value="HTH_IS21"/>
    <property type="match status" value="1"/>
</dbReference>
<dbReference type="EMBL" id="MDDS01000043">
    <property type="protein sequence ID" value="ODP36986.1"/>
    <property type="molecule type" value="Genomic_DNA"/>
</dbReference>
<keyword evidence="4" id="KW-0233">DNA recombination</keyword>
<evidence type="ECO:0000313" key="6">
    <source>
        <dbReference type="EMBL" id="ODP36986.1"/>
    </source>
</evidence>
<dbReference type="Pfam" id="PF22483">
    <property type="entry name" value="Mu-transpos_C_2"/>
    <property type="match status" value="1"/>
</dbReference>
<dbReference type="PANTHER" id="PTHR35004:SF7">
    <property type="entry name" value="INTEGRASE PROTEIN"/>
    <property type="match status" value="1"/>
</dbReference>
<evidence type="ECO:0000259" key="5">
    <source>
        <dbReference type="PROSITE" id="PS50531"/>
    </source>
</evidence>
<comment type="similarity">
    <text evidence="1">Belongs to the transposase IS21/IS408/IS1162 family.</text>
</comment>
<evidence type="ECO:0000313" key="7">
    <source>
        <dbReference type="Proteomes" id="UP000094487"/>
    </source>
</evidence>
<dbReference type="InterPro" id="IPR017894">
    <property type="entry name" value="HTH_IS21_transposase_type"/>
</dbReference>
<protein>
    <submittedName>
        <fullName evidence="6">Transposase</fullName>
    </submittedName>
</protein>
<organism evidence="6 7">
    <name type="scientific">Sphingomonas turrisvirgatae</name>
    <dbReference type="NCBI Taxonomy" id="1888892"/>
    <lineage>
        <taxon>Bacteria</taxon>
        <taxon>Pseudomonadati</taxon>
        <taxon>Pseudomonadota</taxon>
        <taxon>Alphaproteobacteria</taxon>
        <taxon>Sphingomonadales</taxon>
        <taxon>Sphingomonadaceae</taxon>
        <taxon>Sphingomonas</taxon>
    </lineage>
</organism>
<evidence type="ECO:0000256" key="1">
    <source>
        <dbReference type="ARBA" id="ARBA00009277"/>
    </source>
</evidence>
<reference evidence="6 7" key="1">
    <citation type="submission" date="2016-08" db="EMBL/GenBank/DDBJ databases">
        <title>Draft genome of the agarase producing Sphingomonas sp. MCT13.</title>
        <authorList>
            <person name="D'Andrea M.M."/>
            <person name="Rossolini G.M."/>
            <person name="Thaller M.C."/>
        </authorList>
    </citation>
    <scope>NUCLEOTIDE SEQUENCE [LARGE SCALE GENOMIC DNA]</scope>
    <source>
        <strain evidence="6 7">MCT13</strain>
    </source>
</reference>
<keyword evidence="2" id="KW-0815">Transposition</keyword>
<dbReference type="AlphaFoldDB" id="A0A1E3LTA0"/>
<proteinExistence type="inferred from homology"/>
<dbReference type="OrthoDB" id="2065409at2"/>
<dbReference type="GO" id="GO:0006310">
    <property type="term" value="P:DNA recombination"/>
    <property type="evidence" value="ECO:0007669"/>
    <property type="project" value="UniProtKB-KW"/>
</dbReference>
<dbReference type="RefSeq" id="WP_069321255.1">
    <property type="nucleotide sequence ID" value="NZ_MDDS01000043.1"/>
</dbReference>
<dbReference type="NCBIfam" id="NF033546">
    <property type="entry name" value="transpos_IS21"/>
    <property type="match status" value="1"/>
</dbReference>
<evidence type="ECO:0000256" key="3">
    <source>
        <dbReference type="ARBA" id="ARBA00023125"/>
    </source>
</evidence>
<keyword evidence="3" id="KW-0238">DNA-binding</keyword>
<dbReference type="GO" id="GO:0032196">
    <property type="term" value="P:transposition"/>
    <property type="evidence" value="ECO:0007669"/>
    <property type="project" value="UniProtKB-KW"/>
</dbReference>
<dbReference type="InterPro" id="IPR054353">
    <property type="entry name" value="IstA-like_C"/>
</dbReference>
<evidence type="ECO:0000256" key="4">
    <source>
        <dbReference type="ARBA" id="ARBA00023172"/>
    </source>
</evidence>
<keyword evidence="7" id="KW-1185">Reference proteome</keyword>
<dbReference type="STRING" id="1888892.BFL28_19320"/>
<sequence length="507" mass="57920">MALLSVIRRWAFRDGMSIREITRRTGLSRNTIRKYLRSDAVEPKFEVVVRPSKLDPYAERLSGWLKTETTRSRKQRRTGKQIHADLVALGYDGSYSRIAAFIRTWKADRQVQEQTTGRGTFVPLVFMSGEAFQFDWSEDWAILGGERVKLQAAHTKLSHSRAFIVRAYPLQTHEMLFDAHQHAFRVLGGVPRRGIYDNMKTAVDRIGTGKARQVNARFAAMASHYLFEPEFCNPASGWEKGQVEKNVQDARRRLWQRLPEFPDIDALNLWLEEQCIAEWTQIPHGNLPGTVADVWAREVSNLMKPGRPFDGFVEHTKRVSPTCLVHFDRNRYSVPASFANRPVSLRIYPERIVVVAEGQRVCEHARVIDRTHRSPGRTIYDWRHYLAVVQRKPGAMRNGAPFTELPDAFRQLRQQLLSRLGGDREMVDILALVLQHDEQAVLCAVELALEAGVATKTHILNILHRLVDGKAASVTPIDAPQALVLRREPQADVGRYDTLMKEVRHAS</sequence>
<dbReference type="PANTHER" id="PTHR35004">
    <property type="entry name" value="TRANSPOSASE RV3428C-RELATED"/>
    <property type="match status" value="1"/>
</dbReference>
<dbReference type="GO" id="GO:0003677">
    <property type="term" value="F:DNA binding"/>
    <property type="evidence" value="ECO:0007669"/>
    <property type="project" value="UniProtKB-KW"/>
</dbReference>
<comment type="caution">
    <text evidence="6">The sequence shown here is derived from an EMBL/GenBank/DDBJ whole genome shotgun (WGS) entry which is preliminary data.</text>
</comment>
<accession>A0A1E3LTA0</accession>
<name>A0A1E3LTA0_9SPHN</name>
<dbReference type="Proteomes" id="UP000094487">
    <property type="component" value="Unassembled WGS sequence"/>
</dbReference>
<gene>
    <name evidence="6" type="ORF">BFL28_19320</name>
</gene>
<evidence type="ECO:0000256" key="2">
    <source>
        <dbReference type="ARBA" id="ARBA00022578"/>
    </source>
</evidence>
<dbReference type="Gene3D" id="1.10.10.60">
    <property type="entry name" value="Homeodomain-like"/>
    <property type="match status" value="1"/>
</dbReference>